<dbReference type="InterPro" id="IPR011993">
    <property type="entry name" value="PH-like_dom_sf"/>
</dbReference>
<dbReference type="InterPro" id="IPR057096">
    <property type="entry name" value="KRIT1_FRMD8_FERM_C"/>
</dbReference>
<dbReference type="SUPFAM" id="SSF48403">
    <property type="entry name" value="Ankyrin repeat"/>
    <property type="match status" value="1"/>
</dbReference>
<dbReference type="InterPro" id="IPR019749">
    <property type="entry name" value="Band_41_domain"/>
</dbReference>
<reference evidence="3" key="2">
    <citation type="submission" date="2022-06" db="UniProtKB">
        <authorList>
            <consortium name="EnsemblMetazoa"/>
        </authorList>
    </citation>
    <scope>IDENTIFICATION</scope>
</reference>
<evidence type="ECO:0000259" key="2">
    <source>
        <dbReference type="PROSITE" id="PS50057"/>
    </source>
</evidence>
<name>A0A8R1TP15_ONCVO</name>
<dbReference type="Gene3D" id="3.10.20.90">
    <property type="entry name" value="Phosphatidylinositol 3-kinase Catalytic Subunit, Chain A, domain 1"/>
    <property type="match status" value="1"/>
</dbReference>
<dbReference type="PROSITE" id="PS50088">
    <property type="entry name" value="ANK_REPEAT"/>
    <property type="match status" value="3"/>
</dbReference>
<feature type="repeat" description="ANK" evidence="1">
    <location>
        <begin position="347"/>
        <end position="371"/>
    </location>
</feature>
<dbReference type="PANTHER" id="PTHR13283:SF11">
    <property type="entry name" value="KREV INTERACTION TRAPPED PROTEIN 1"/>
    <property type="match status" value="1"/>
</dbReference>
<dbReference type="SMART" id="SM00248">
    <property type="entry name" value="ANK"/>
    <property type="match status" value="3"/>
</dbReference>
<feature type="repeat" description="ANK" evidence="1">
    <location>
        <begin position="313"/>
        <end position="346"/>
    </location>
</feature>
<protein>
    <recommendedName>
        <fullName evidence="2">FERM domain-containing protein</fullName>
    </recommendedName>
</protein>
<dbReference type="PROSITE" id="PS50297">
    <property type="entry name" value="ANK_REP_REGION"/>
    <property type="match status" value="1"/>
</dbReference>
<dbReference type="GO" id="GO:2000114">
    <property type="term" value="P:regulation of establishment of cell polarity"/>
    <property type="evidence" value="ECO:0007669"/>
    <property type="project" value="TreeGrafter"/>
</dbReference>
<dbReference type="SMART" id="SM00295">
    <property type="entry name" value="B41"/>
    <property type="match status" value="1"/>
</dbReference>
<dbReference type="CDD" id="cd14473">
    <property type="entry name" value="FERM_B-lobe"/>
    <property type="match status" value="1"/>
</dbReference>
<accession>A0A8R1TP15</accession>
<dbReference type="InterPro" id="IPR036770">
    <property type="entry name" value="Ankyrin_rpt-contain_sf"/>
</dbReference>
<evidence type="ECO:0000256" key="1">
    <source>
        <dbReference type="PROSITE-ProRule" id="PRU00023"/>
    </source>
</evidence>
<dbReference type="GO" id="GO:0005886">
    <property type="term" value="C:plasma membrane"/>
    <property type="evidence" value="ECO:0007669"/>
    <property type="project" value="TreeGrafter"/>
</dbReference>
<organism evidence="3 4">
    <name type="scientific">Onchocerca volvulus</name>
    <dbReference type="NCBI Taxonomy" id="6282"/>
    <lineage>
        <taxon>Eukaryota</taxon>
        <taxon>Metazoa</taxon>
        <taxon>Ecdysozoa</taxon>
        <taxon>Nematoda</taxon>
        <taxon>Chromadorea</taxon>
        <taxon>Rhabditida</taxon>
        <taxon>Spirurina</taxon>
        <taxon>Spiruromorpha</taxon>
        <taxon>Filarioidea</taxon>
        <taxon>Onchocercidae</taxon>
        <taxon>Onchocerca</taxon>
    </lineage>
</organism>
<sequence>MEIVIAVVQMHDKKFAKISANAFDILLLNEPSSSSRHEIRMELPHCHVSPNDDPAEIALSFIQHYCRKWPRRTFQIPLWNDNELIIQNRLPCTASTQLALYCIPLLENENGFENLSKIGRFEALTSVSKQCQIDPNSFSVETCHCISQLERWLYEQQYKDAKFFARFFLLSAAKMRIRECAHNPAYEHDRSALCHKRIMDYDRNLSNTKKSCDLAEEVRRSNNARAKMMGYDKYDMFIINPIFGTGLHYDNANETQYYAKGVTLRESISSSSSSNGECWSEKYPLHKAAHDNNVDDIRRLLAQGIMANEKDNASWTPLHYCVFYNNLEATEALLVYHGTDVNAPNKVGSTALHFAALQGNVYMVELLLSHSKINVDAKDSSGRRPIDVCACVPKIEYQKVAKLLLNWKRLNKIQVELMDGGNAQLLLTHGQDTTAGELHAEMCKELKFNSDSGKLFAMWICSDRLSLQLKADHKPLLHMNKWKSKIAKFGNEVIQSNDGDTPKIFFRRDARLTLQKEKLAVLTPMALSLLYDECRLNYLKGLYPCSNHDLTSLAAIMLHTIYGANIQLTEQMLASVIPTHRLPETENNLKHMRSRIEFEHQARKRTNLIKLQQEFLQICWRFSVYGATFFDAIVFMSKPAKVSLPVHAGVNDYGLHLINAQTKILFQSYPLKNLTWMMKADRPYIQIHAKPDVDLTLSTPQASHINSLLTKLKNDDG</sequence>
<dbReference type="AlphaFoldDB" id="A0A8R1TP15"/>
<evidence type="ECO:0000313" key="3">
    <source>
        <dbReference type="EnsemblMetazoa" id="OVOC1716.1"/>
    </source>
</evidence>
<feature type="repeat" description="ANK" evidence="1">
    <location>
        <begin position="280"/>
        <end position="312"/>
    </location>
</feature>
<dbReference type="PROSITE" id="PS50057">
    <property type="entry name" value="FERM_3"/>
    <property type="match status" value="1"/>
</dbReference>
<dbReference type="OMA" id="WHGKVES"/>
<feature type="domain" description="FERM" evidence="2">
    <location>
        <begin position="411"/>
        <end position="717"/>
    </location>
</feature>
<dbReference type="Proteomes" id="UP000024404">
    <property type="component" value="Unassembled WGS sequence"/>
</dbReference>
<dbReference type="Gene3D" id="1.25.40.20">
    <property type="entry name" value="Ankyrin repeat-containing domain"/>
    <property type="match status" value="2"/>
</dbReference>
<dbReference type="PANTHER" id="PTHR13283">
    <property type="entry name" value="KREV INTERACTION TRAPPED 1-RELATED"/>
    <property type="match status" value="1"/>
</dbReference>
<dbReference type="Gene3D" id="1.20.80.10">
    <property type="match status" value="1"/>
</dbReference>
<evidence type="ECO:0000313" key="4">
    <source>
        <dbReference type="Proteomes" id="UP000024404"/>
    </source>
</evidence>
<dbReference type="InterPro" id="IPR051594">
    <property type="entry name" value="KRIT1/FRMD8"/>
</dbReference>
<dbReference type="InterPro" id="IPR014352">
    <property type="entry name" value="FERM/acyl-CoA-bd_prot_sf"/>
</dbReference>
<dbReference type="GO" id="GO:0045454">
    <property type="term" value="P:cell redox homeostasis"/>
    <property type="evidence" value="ECO:0007669"/>
    <property type="project" value="TreeGrafter"/>
</dbReference>
<dbReference type="Pfam" id="PF00373">
    <property type="entry name" value="FERM_M"/>
    <property type="match status" value="1"/>
</dbReference>
<dbReference type="SUPFAM" id="SSF47031">
    <property type="entry name" value="Second domain of FERM"/>
    <property type="match status" value="1"/>
</dbReference>
<keyword evidence="1" id="KW-0040">ANK repeat</keyword>
<dbReference type="EMBL" id="CMVM020000052">
    <property type="status" value="NOT_ANNOTATED_CDS"/>
    <property type="molecule type" value="Genomic_DNA"/>
</dbReference>
<reference evidence="4" key="1">
    <citation type="submission" date="2013-10" db="EMBL/GenBank/DDBJ databases">
        <title>Genome sequencing of Onchocerca volvulus.</title>
        <authorList>
            <person name="Cotton J."/>
            <person name="Tsai J."/>
            <person name="Stanley E."/>
            <person name="Tracey A."/>
            <person name="Holroyd N."/>
            <person name="Lustigman S."/>
            <person name="Berriman M."/>
        </authorList>
    </citation>
    <scope>NUCLEOTIDE SEQUENCE</scope>
</reference>
<proteinExistence type="predicted"/>
<keyword evidence="4" id="KW-1185">Reference proteome</keyword>
<dbReference type="InterPro" id="IPR019748">
    <property type="entry name" value="FERM_central"/>
</dbReference>
<dbReference type="InterPro" id="IPR000299">
    <property type="entry name" value="FERM_domain"/>
</dbReference>
<dbReference type="EnsemblMetazoa" id="OVOC1716.1">
    <property type="protein sequence ID" value="OVOC1716.1"/>
    <property type="gene ID" value="WBGene00238525"/>
</dbReference>
<dbReference type="Gene3D" id="2.30.29.30">
    <property type="entry name" value="Pleckstrin-homology domain (PH domain)/Phosphotyrosine-binding domain (PTB)"/>
    <property type="match status" value="1"/>
</dbReference>
<dbReference type="InterPro" id="IPR035963">
    <property type="entry name" value="FERM_2"/>
</dbReference>
<dbReference type="Pfam" id="PF24522">
    <property type="entry name" value="KRIT1_FRMD8_FERM_C"/>
    <property type="match status" value="1"/>
</dbReference>
<dbReference type="InterPro" id="IPR002110">
    <property type="entry name" value="Ankyrin_rpt"/>
</dbReference>
<dbReference type="Pfam" id="PF12796">
    <property type="entry name" value="Ank_2"/>
    <property type="match status" value="1"/>
</dbReference>